<evidence type="ECO:0000313" key="3">
    <source>
        <dbReference type="Proteomes" id="UP000198858"/>
    </source>
</evidence>
<proteinExistence type="predicted"/>
<evidence type="ECO:0000313" key="2">
    <source>
        <dbReference type="EMBL" id="SDR80674.1"/>
    </source>
</evidence>
<evidence type="ECO:0000256" key="1">
    <source>
        <dbReference type="SAM" id="SignalP"/>
    </source>
</evidence>
<dbReference type="AlphaFoldDB" id="A0A1H1M1I5"/>
<dbReference type="STRING" id="1250231.SAMN04488552_1112"/>
<dbReference type="EMBL" id="LT629745">
    <property type="protein sequence ID" value="SDR80674.1"/>
    <property type="molecule type" value="Genomic_DNA"/>
</dbReference>
<sequence>MKTITILFLSLFITSSVFSQAEYEPNNQNPFGLPNPEAPEEIKDYQPLIGICDCKSIRRNAEGEWTEPIEMSWEFKYILNGMAIQDQTLKEDGIHSGSIRQFDIENSTWNVHYFTSGKQPANLPSWQGGMQDGDIVLYRSQKSPNGNEGKYKITFSEISEEGFNWLGQWVSLDGSVKYPTWKIECKKRKL</sequence>
<reference evidence="2 3" key="1">
    <citation type="submission" date="2016-10" db="EMBL/GenBank/DDBJ databases">
        <authorList>
            <person name="Varghese N."/>
            <person name="Submissions S."/>
        </authorList>
    </citation>
    <scope>NUCLEOTIDE SEQUENCE [LARGE SCALE GENOMIC DNA]</scope>
    <source>
        <strain evidence="2 3">Mar_2010_102</strain>
    </source>
</reference>
<protein>
    <submittedName>
        <fullName evidence="2">Uncharacterized protein</fullName>
    </submittedName>
</protein>
<keyword evidence="3" id="KW-1185">Reference proteome</keyword>
<accession>A0A1H1M1I5</accession>
<dbReference type="RefSeq" id="WP_089661617.1">
    <property type="nucleotide sequence ID" value="NZ_LT629745.1"/>
</dbReference>
<feature type="signal peptide" evidence="1">
    <location>
        <begin position="1"/>
        <end position="21"/>
    </location>
</feature>
<feature type="chain" id="PRO_5009253943" evidence="1">
    <location>
        <begin position="22"/>
        <end position="190"/>
    </location>
</feature>
<keyword evidence="1" id="KW-0732">Signal</keyword>
<name>A0A1H1M1I5_9FLAO</name>
<organism evidence="2 3">
    <name type="scientific">Christiangramia echinicola</name>
    <dbReference type="NCBI Taxonomy" id="279359"/>
    <lineage>
        <taxon>Bacteria</taxon>
        <taxon>Pseudomonadati</taxon>
        <taxon>Bacteroidota</taxon>
        <taxon>Flavobacteriia</taxon>
        <taxon>Flavobacteriales</taxon>
        <taxon>Flavobacteriaceae</taxon>
        <taxon>Christiangramia</taxon>
    </lineage>
</organism>
<dbReference type="Proteomes" id="UP000198858">
    <property type="component" value="Chromosome I"/>
</dbReference>
<gene>
    <name evidence="2" type="ORF">SAMN04488552_1112</name>
</gene>